<feature type="region of interest" description="Disordered" evidence="1">
    <location>
        <begin position="111"/>
        <end position="202"/>
    </location>
</feature>
<feature type="compositionally biased region" description="Low complexity" evidence="1">
    <location>
        <begin position="35"/>
        <end position="53"/>
    </location>
</feature>
<gene>
    <name evidence="2" type="ORF">C8Q71DRAFT_843952</name>
</gene>
<feature type="region of interest" description="Disordered" evidence="1">
    <location>
        <begin position="1"/>
        <end position="87"/>
    </location>
</feature>
<name>A0ABQ8JZI7_9APHY</name>
<feature type="compositionally biased region" description="Polar residues" evidence="1">
    <location>
        <begin position="360"/>
        <end position="374"/>
    </location>
</feature>
<feature type="compositionally biased region" description="Polar residues" evidence="1">
    <location>
        <begin position="439"/>
        <end position="450"/>
    </location>
</feature>
<dbReference type="EMBL" id="JADCUA010000041">
    <property type="protein sequence ID" value="KAH9829237.1"/>
    <property type="molecule type" value="Genomic_DNA"/>
</dbReference>
<protein>
    <submittedName>
        <fullName evidence="2">Uncharacterized protein</fullName>
    </submittedName>
</protein>
<feature type="compositionally biased region" description="Polar residues" evidence="1">
    <location>
        <begin position="1"/>
        <end position="10"/>
    </location>
</feature>
<feature type="compositionally biased region" description="Polar residues" evidence="1">
    <location>
        <begin position="406"/>
        <end position="421"/>
    </location>
</feature>
<feature type="compositionally biased region" description="Polar residues" evidence="1">
    <location>
        <begin position="178"/>
        <end position="195"/>
    </location>
</feature>
<sequence length="529" mass="55737">MSDFSSMSPSTGPPRSPLFGTATFSTLSPTQTPMSPSRFSSSFRSATPVASSYDSDDASSGRQMRRIVVSPSPTSRGSEAYTYDEEDSINDAAEVEAELAQINDDIDDFLSEVSRNSSREASTYTSYTGPSTYTSYTGPSTYTTRTDSVSNAGSGTSGNHRSAAGTMSMAERGPRVLSTISEHTENTPSRPSSYPSAGDGNRLSAHIEGVVSHVRSATEPSQATQPPRPLPSTPGPKVGERIAFFEDRTAASSGSPAPLFGHTRMASAPSAIRSPSPFTTTQSRSMPTLSSTGYGYGTTTGYGSTTYGSRPSSRTGSAASYSGLNTTMSSMLSPPPHSALSWDSRDPTSTAETTLTTRTPVSGSTYTASGTETGTYTNPSSNTFSNTLTSFVDTTTTPTAPSLTPRQMSPNDRTALSQVRNVINRWKERTPSMAKSERSTTSPSPTQSDGLFSIRRRASRGSARLRDRALQAGNRNGGRRASDPVSTTGLDESGSGSLSTSGLLPPPFDINEMGQYVGAPEAQEVSIHD</sequence>
<dbReference type="GeneID" id="72007312"/>
<organism evidence="2 3">
    <name type="scientific">Rhodofomes roseus</name>
    <dbReference type="NCBI Taxonomy" id="34475"/>
    <lineage>
        <taxon>Eukaryota</taxon>
        <taxon>Fungi</taxon>
        <taxon>Dikarya</taxon>
        <taxon>Basidiomycota</taxon>
        <taxon>Agaricomycotina</taxon>
        <taxon>Agaricomycetes</taxon>
        <taxon>Polyporales</taxon>
        <taxon>Rhodofomes</taxon>
    </lineage>
</organism>
<proteinExistence type="predicted"/>
<feature type="compositionally biased region" description="Polar residues" evidence="1">
    <location>
        <begin position="278"/>
        <end position="289"/>
    </location>
</feature>
<dbReference type="Proteomes" id="UP000814176">
    <property type="component" value="Unassembled WGS sequence"/>
</dbReference>
<feature type="region of interest" description="Disordered" evidence="1">
    <location>
        <begin position="214"/>
        <end position="238"/>
    </location>
</feature>
<keyword evidence="3" id="KW-1185">Reference proteome</keyword>
<evidence type="ECO:0000313" key="2">
    <source>
        <dbReference type="EMBL" id="KAH9829237.1"/>
    </source>
</evidence>
<feature type="compositionally biased region" description="Low complexity" evidence="1">
    <location>
        <begin position="375"/>
        <end position="405"/>
    </location>
</feature>
<comment type="caution">
    <text evidence="2">The sequence shown here is derived from an EMBL/GenBank/DDBJ whole genome shotgun (WGS) entry which is preliminary data.</text>
</comment>
<feature type="compositionally biased region" description="Polar residues" evidence="1">
    <location>
        <begin position="145"/>
        <end position="160"/>
    </location>
</feature>
<evidence type="ECO:0000313" key="3">
    <source>
        <dbReference type="Proteomes" id="UP000814176"/>
    </source>
</evidence>
<dbReference type="RefSeq" id="XP_047772731.1">
    <property type="nucleotide sequence ID" value="XM_047926580.1"/>
</dbReference>
<feature type="compositionally biased region" description="Low complexity" evidence="1">
    <location>
        <begin position="348"/>
        <end position="359"/>
    </location>
</feature>
<accession>A0ABQ8JZI7</accession>
<feature type="compositionally biased region" description="Basic and acidic residues" evidence="1">
    <location>
        <begin position="425"/>
        <end position="438"/>
    </location>
</feature>
<evidence type="ECO:0000256" key="1">
    <source>
        <dbReference type="SAM" id="MobiDB-lite"/>
    </source>
</evidence>
<feature type="compositionally biased region" description="Low complexity" evidence="1">
    <location>
        <begin position="122"/>
        <end position="144"/>
    </location>
</feature>
<feature type="region of interest" description="Disordered" evidence="1">
    <location>
        <begin position="268"/>
        <end position="296"/>
    </location>
</feature>
<feature type="compositionally biased region" description="Low complexity" evidence="1">
    <location>
        <begin position="486"/>
        <end position="503"/>
    </location>
</feature>
<feature type="region of interest" description="Disordered" evidence="1">
    <location>
        <begin position="327"/>
        <end position="529"/>
    </location>
</feature>
<feature type="compositionally biased region" description="Low complexity" evidence="1">
    <location>
        <begin position="268"/>
        <end position="277"/>
    </location>
</feature>
<feature type="compositionally biased region" description="Polar residues" evidence="1">
    <location>
        <begin position="22"/>
        <end position="34"/>
    </location>
</feature>
<reference evidence="2 3" key="1">
    <citation type="journal article" date="2021" name="Environ. Microbiol.">
        <title>Gene family expansions and transcriptome signatures uncover fungal adaptations to wood decay.</title>
        <authorList>
            <person name="Hage H."/>
            <person name="Miyauchi S."/>
            <person name="Viragh M."/>
            <person name="Drula E."/>
            <person name="Min B."/>
            <person name="Chaduli D."/>
            <person name="Navarro D."/>
            <person name="Favel A."/>
            <person name="Norest M."/>
            <person name="Lesage-Meessen L."/>
            <person name="Balint B."/>
            <person name="Merenyi Z."/>
            <person name="de Eugenio L."/>
            <person name="Morin E."/>
            <person name="Martinez A.T."/>
            <person name="Baldrian P."/>
            <person name="Stursova M."/>
            <person name="Martinez M.J."/>
            <person name="Novotny C."/>
            <person name="Magnuson J.K."/>
            <person name="Spatafora J.W."/>
            <person name="Maurice S."/>
            <person name="Pangilinan J."/>
            <person name="Andreopoulos W."/>
            <person name="LaButti K."/>
            <person name="Hundley H."/>
            <person name="Na H."/>
            <person name="Kuo A."/>
            <person name="Barry K."/>
            <person name="Lipzen A."/>
            <person name="Henrissat B."/>
            <person name="Riley R."/>
            <person name="Ahrendt S."/>
            <person name="Nagy L.G."/>
            <person name="Grigoriev I.V."/>
            <person name="Martin F."/>
            <person name="Rosso M.N."/>
        </authorList>
    </citation>
    <scope>NUCLEOTIDE SEQUENCE [LARGE SCALE GENOMIC DNA]</scope>
    <source>
        <strain evidence="2 3">CIRM-BRFM 1785</strain>
    </source>
</reference>